<proteinExistence type="predicted"/>
<dbReference type="RefSeq" id="WP_376918721.1">
    <property type="nucleotide sequence ID" value="NZ_JBHRSW010000005.1"/>
</dbReference>
<dbReference type="SMART" id="SM00044">
    <property type="entry name" value="CYCc"/>
    <property type="match status" value="1"/>
</dbReference>
<evidence type="ECO:0000313" key="2">
    <source>
        <dbReference type="EMBL" id="MFC3120586.1"/>
    </source>
</evidence>
<gene>
    <name evidence="2" type="ORF">ACFOHL_03035</name>
</gene>
<dbReference type="EC" id="4.6.1.-" evidence="2"/>
<accession>A0ABV7FMF1</accession>
<keyword evidence="3" id="KW-1185">Reference proteome</keyword>
<evidence type="ECO:0000259" key="1">
    <source>
        <dbReference type="PROSITE" id="PS50125"/>
    </source>
</evidence>
<dbReference type="GO" id="GO:0016829">
    <property type="term" value="F:lyase activity"/>
    <property type="evidence" value="ECO:0007669"/>
    <property type="project" value="UniProtKB-KW"/>
</dbReference>
<dbReference type="InterPro" id="IPR001054">
    <property type="entry name" value="A/G_cyclase"/>
</dbReference>
<dbReference type="Proteomes" id="UP001595478">
    <property type="component" value="Unassembled WGS sequence"/>
</dbReference>
<dbReference type="CDD" id="cd07302">
    <property type="entry name" value="CHD"/>
    <property type="match status" value="1"/>
</dbReference>
<dbReference type="PROSITE" id="PS50125">
    <property type="entry name" value="GUANYLATE_CYCLASE_2"/>
    <property type="match status" value="1"/>
</dbReference>
<organism evidence="2 3">
    <name type="scientific">Agaribacter flavus</name>
    <dbReference type="NCBI Taxonomy" id="1902781"/>
    <lineage>
        <taxon>Bacteria</taxon>
        <taxon>Pseudomonadati</taxon>
        <taxon>Pseudomonadota</taxon>
        <taxon>Gammaproteobacteria</taxon>
        <taxon>Alteromonadales</taxon>
        <taxon>Alteromonadaceae</taxon>
        <taxon>Agaribacter</taxon>
    </lineage>
</organism>
<keyword evidence="2" id="KW-0456">Lyase</keyword>
<dbReference type="SUPFAM" id="SSF55073">
    <property type="entry name" value="Nucleotide cyclase"/>
    <property type="match status" value="1"/>
</dbReference>
<comment type="caution">
    <text evidence="2">The sequence shown here is derived from an EMBL/GenBank/DDBJ whole genome shotgun (WGS) entry which is preliminary data.</text>
</comment>
<dbReference type="EMBL" id="JBHRSW010000005">
    <property type="protein sequence ID" value="MFC3120586.1"/>
    <property type="molecule type" value="Genomic_DNA"/>
</dbReference>
<dbReference type="Gene3D" id="3.30.70.1230">
    <property type="entry name" value="Nucleotide cyclase"/>
    <property type="match status" value="1"/>
</dbReference>
<sequence length="219" mass="24620">MKRHSSNQQSIVDKLAPPIFDLTRHSPTLFTEATEMQTYFCSVAYLDLVNSTQLIKEIGEQNALTYFHQLFVSFDAEAQNFDAFRVKTNGDQYIFVVGLHENSNKSGLHKENALKACQLVNVLSSVIEQSPYYPSLNFRAGIASGAVYAGIINPNYPNFDIWGETVIRASRLETHAKNKQILLDEQTRQFVRGTIPLNTPKHTSLKGLGSTMYVSMQPI</sequence>
<feature type="domain" description="Guanylate cyclase" evidence="1">
    <location>
        <begin position="42"/>
        <end position="173"/>
    </location>
</feature>
<dbReference type="PANTHER" id="PTHR45655:SF13">
    <property type="entry name" value="SOLUBLE GUANYLATE CYCLASE GCY-32-RELATED"/>
    <property type="match status" value="1"/>
</dbReference>
<protein>
    <submittedName>
        <fullName evidence="2">Adenylate/guanylate cyclase domain-containing protein</fullName>
        <ecNumber evidence="2">4.6.1.-</ecNumber>
    </submittedName>
</protein>
<dbReference type="Pfam" id="PF00211">
    <property type="entry name" value="Guanylate_cyc"/>
    <property type="match status" value="1"/>
</dbReference>
<reference evidence="3" key="1">
    <citation type="journal article" date="2019" name="Int. J. Syst. Evol. Microbiol.">
        <title>The Global Catalogue of Microorganisms (GCM) 10K type strain sequencing project: providing services to taxonomists for standard genome sequencing and annotation.</title>
        <authorList>
            <consortium name="The Broad Institute Genomics Platform"/>
            <consortium name="The Broad Institute Genome Sequencing Center for Infectious Disease"/>
            <person name="Wu L."/>
            <person name="Ma J."/>
        </authorList>
    </citation>
    <scope>NUCLEOTIDE SEQUENCE [LARGE SCALE GENOMIC DNA]</scope>
    <source>
        <strain evidence="3">KCTC 52473</strain>
    </source>
</reference>
<name>A0ABV7FMF1_9ALTE</name>
<evidence type="ECO:0000313" key="3">
    <source>
        <dbReference type="Proteomes" id="UP001595478"/>
    </source>
</evidence>
<dbReference type="PANTHER" id="PTHR45655">
    <property type="entry name" value="GUANYLATE CYCLASE SOLUBLE SUBUNIT BETA-2"/>
    <property type="match status" value="1"/>
</dbReference>
<dbReference type="InterPro" id="IPR029787">
    <property type="entry name" value="Nucleotide_cyclase"/>
</dbReference>